<feature type="compositionally biased region" description="Low complexity" evidence="1">
    <location>
        <begin position="50"/>
        <end position="60"/>
    </location>
</feature>
<sequence length="1168" mass="124495">MGIFSFKRGGDKKKKLEKAEAQKSPLPKPPIDQNTSAEGQSPGIHTGQANNGNGSVSSGSPRLGTTVRGTEWTDSPKVPALGSTLGNASLSRLDLPSQPWAAGDELARPRTSHGSGPSAKHNLIDDTFVKGSVSPRSRLRSARSQPKLNQKEAQLSIDQSPSIPKSPWSPVTPSFPTANPLSMHIAQSLSDNNLSAMSSSTADVSGLFDVSSLSANDCNGSPESVSSFASPSTASGKARRHGADPASPLAAKSAAVVATIESVVDERSPESSGCRAEDQAPGSFQLQFRATAAAAARPPADMRARDIAKQKDLSIKVPRRKSWSTEINQLEKAWLEEQLSPRLAAEKPQQPELQQQRQQRQPFVGTNGKGPSPHQENQARNPKEKSQNIGKMGSVPPMPRTDGMTPSLALRDNGRNNRNDSAACGNMPHHGLRSTSSRTNLARGSPRSPHDQYFQHDPRALQPRRGNPTQPPPQQGRPPARGQYPPPPGQVDPRLRPRNQGPRPRVPPIPRQNPLGHHDLNYHGPFGQNAPRTRGLASPHSPNIPYGPPNFLSAPGTHGPRSYGPQPHGPPRHFNGRHPNENPAVPANYHMGPTGYRLMPHPSDRKQPPATAPGYINTSSPRSPVEPRQPGFHNVSGPMRTLQTGQAGPARNALPPRDASLALARSPPILVQVQSNFQASKQAASRLPTSPDGDTACALPPANLPPTPVSRKNSLETSTEATDDTHQSSSSPSSQSEKSILTEDTIGNDTLVAQSEAVNSEAASSVESAGQNNDDKEPFFGHHFRSFNDTDLEATVEKYRETRSEVEPQTVLKPEMEPEVETQEEPEIEPEVQPKTKLESEQGREFGAKLEEGYGLELEAEPVAKSEAESETEPEVQLESGHGMVVEIKPEPTPQLRISLPSPTANWPLPSLGAQMVAESPTKFSRPATPLALTPVKSTFASSSSTDNTISEEGDGENDMSPASSEMGLPPPRSKAFTASMYAREIGAGPYAFDTGDNNTALSAYDLETAGSTPWLPPLREDPNGVFPDPVATKPETISTPDMSARHAGAWGAETPEDALSPESIGLARGLSICAPGTSPQVIIQKQGGPSLVTVGQGGLSHGNGMGLRTANIGLAIGGPGRGQAVSARLMFSLHHAAASTSFASSLLAPSMHHNEPDIFHIPTFRYF</sequence>
<feature type="compositionally biased region" description="Low complexity" evidence="1">
    <location>
        <begin position="752"/>
        <end position="769"/>
    </location>
</feature>
<feature type="compositionally biased region" description="Polar residues" evidence="1">
    <location>
        <begin position="674"/>
        <end position="683"/>
    </location>
</feature>
<feature type="compositionally biased region" description="Basic and acidic residues" evidence="1">
    <location>
        <begin position="448"/>
        <end position="459"/>
    </location>
</feature>
<feature type="compositionally biased region" description="Low complexity" evidence="1">
    <location>
        <begin position="289"/>
        <end position="299"/>
    </location>
</feature>
<organism evidence="3">
    <name type="scientific">Grosmannia clavigera (strain kw1407 / UAMH 11150)</name>
    <name type="common">Blue stain fungus</name>
    <name type="synonym">Graphiocladiella clavigera</name>
    <dbReference type="NCBI Taxonomy" id="655863"/>
    <lineage>
        <taxon>Eukaryota</taxon>
        <taxon>Fungi</taxon>
        <taxon>Dikarya</taxon>
        <taxon>Ascomycota</taxon>
        <taxon>Pezizomycotina</taxon>
        <taxon>Sordariomycetes</taxon>
        <taxon>Sordariomycetidae</taxon>
        <taxon>Ophiostomatales</taxon>
        <taxon>Ophiostomataceae</taxon>
        <taxon>Leptographium</taxon>
    </lineage>
</organism>
<feature type="compositionally biased region" description="Low complexity" evidence="1">
    <location>
        <begin position="728"/>
        <end position="739"/>
    </location>
</feature>
<feature type="compositionally biased region" description="Polar residues" evidence="1">
    <location>
        <begin position="142"/>
        <end position="180"/>
    </location>
</feature>
<feature type="compositionally biased region" description="Polar residues" evidence="1">
    <location>
        <begin position="433"/>
        <end position="442"/>
    </location>
</feature>
<feature type="compositionally biased region" description="Polar residues" evidence="1">
    <location>
        <begin position="710"/>
        <end position="720"/>
    </location>
</feature>
<feature type="region of interest" description="Disordered" evidence="1">
    <location>
        <begin position="860"/>
        <end position="883"/>
    </location>
</feature>
<evidence type="ECO:0000256" key="1">
    <source>
        <dbReference type="SAM" id="MobiDB-lite"/>
    </source>
</evidence>
<protein>
    <submittedName>
        <fullName evidence="2">Uncharacterized protein</fullName>
    </submittedName>
</protein>
<evidence type="ECO:0000313" key="2">
    <source>
        <dbReference type="EMBL" id="EFX01924.1"/>
    </source>
</evidence>
<keyword evidence="3" id="KW-1185">Reference proteome</keyword>
<feature type="compositionally biased region" description="Basic and acidic residues" evidence="1">
    <location>
        <begin position="300"/>
        <end position="313"/>
    </location>
</feature>
<name>F0XK81_GROCL</name>
<feature type="region of interest" description="Disordered" evidence="1">
    <location>
        <begin position="939"/>
        <end position="973"/>
    </location>
</feature>
<dbReference type="eggNOG" id="ENOG502RQMG">
    <property type="taxonomic scope" value="Eukaryota"/>
</dbReference>
<feature type="compositionally biased region" description="Low complexity" evidence="1">
    <location>
        <begin position="221"/>
        <end position="235"/>
    </location>
</feature>
<feature type="compositionally biased region" description="Acidic residues" evidence="1">
    <location>
        <begin position="817"/>
        <end position="830"/>
    </location>
</feature>
<feature type="region of interest" description="Disordered" evidence="1">
    <location>
        <begin position="211"/>
        <end position="313"/>
    </location>
</feature>
<feature type="compositionally biased region" description="Low complexity" evidence="1">
    <location>
        <begin position="348"/>
        <end position="362"/>
    </location>
</feature>
<dbReference type="EMBL" id="GL629787">
    <property type="protein sequence ID" value="EFX01924.1"/>
    <property type="molecule type" value="Genomic_DNA"/>
</dbReference>
<proteinExistence type="predicted"/>
<dbReference type="OrthoDB" id="10329708at2759"/>
<gene>
    <name evidence="2" type="ORF">CMQ_4995</name>
</gene>
<evidence type="ECO:0000313" key="3">
    <source>
        <dbReference type="Proteomes" id="UP000007796"/>
    </source>
</evidence>
<feature type="compositionally biased region" description="Basic and acidic residues" evidence="1">
    <location>
        <begin position="832"/>
        <end position="842"/>
    </location>
</feature>
<dbReference type="InParanoid" id="F0XK81"/>
<dbReference type="HOGENOM" id="CLU_274406_0_0_1"/>
<feature type="region of interest" description="Disordered" evidence="1">
    <location>
        <begin position="674"/>
        <end position="785"/>
    </location>
</feature>
<feature type="region of interest" description="Disordered" evidence="1">
    <location>
        <begin position="800"/>
        <end position="842"/>
    </location>
</feature>
<feature type="region of interest" description="Disordered" evidence="1">
    <location>
        <begin position="1"/>
        <end position="180"/>
    </location>
</feature>
<accession>F0XK81</accession>
<feature type="compositionally biased region" description="Polar residues" evidence="1">
    <location>
        <begin position="939"/>
        <end position="949"/>
    </location>
</feature>
<feature type="region of interest" description="Disordered" evidence="1">
    <location>
        <begin position="341"/>
        <end position="661"/>
    </location>
</feature>
<reference evidence="2 3" key="1">
    <citation type="journal article" date="2011" name="Proc. Natl. Acad. Sci. U.S.A.">
        <title>Genome and transcriptome analyses of the mountain pine beetle-fungal symbiont Grosmannia clavigera, a lodgepole pine pathogen.</title>
        <authorList>
            <person name="DiGuistini S."/>
            <person name="Wang Y."/>
            <person name="Liao N.Y."/>
            <person name="Taylor G."/>
            <person name="Tanguay P."/>
            <person name="Feau N."/>
            <person name="Henrissat B."/>
            <person name="Chan S.K."/>
            <person name="Hesse-Orce U."/>
            <person name="Alamouti S.M."/>
            <person name="Tsui C.K.M."/>
            <person name="Docking R.T."/>
            <person name="Levasseur A."/>
            <person name="Haridas S."/>
            <person name="Robertson G."/>
            <person name="Birol I."/>
            <person name="Holt R.A."/>
            <person name="Marra M.A."/>
            <person name="Hamelin R.C."/>
            <person name="Hirst M."/>
            <person name="Jones S.J.M."/>
            <person name="Bohlmann J."/>
            <person name="Breuil C."/>
        </authorList>
    </citation>
    <scope>NUCLEOTIDE SEQUENCE [LARGE SCALE GENOMIC DNA]</scope>
    <source>
        <strain evidence="3">kw1407 / UAMH 11150</strain>
    </source>
</reference>
<dbReference type="Proteomes" id="UP000007796">
    <property type="component" value="Unassembled WGS sequence"/>
</dbReference>
<dbReference type="AlphaFoldDB" id="F0XK81"/>
<dbReference type="GeneID" id="25978267"/>
<dbReference type="RefSeq" id="XP_014171406.1">
    <property type="nucleotide sequence ID" value="XM_014315931.1"/>
</dbReference>